<dbReference type="GO" id="GO:0008081">
    <property type="term" value="F:phosphoric diester hydrolase activity"/>
    <property type="evidence" value="ECO:0007669"/>
    <property type="project" value="UniProtKB-UniRule"/>
</dbReference>
<comment type="caution">
    <text evidence="11">The sequence shown here is derived from an EMBL/GenBank/DDBJ whole genome shotgun (WGS) entry which is preliminary data.</text>
</comment>
<gene>
    <name evidence="8 11" type="primary">glnD</name>
    <name evidence="11" type="ORF">DBW96_01820</name>
</gene>
<dbReference type="EC" id="3.1.4.-" evidence="8"/>
<protein>
    <recommendedName>
        <fullName evidence="8">Bifunctional uridylyltransferase/uridylyl-removing enzyme</fullName>
        <shortName evidence="8">UTase/UR</shortName>
    </recommendedName>
    <alternativeName>
        <fullName evidence="8">Bifunctional [protein-PII] modification enzyme</fullName>
    </alternativeName>
    <alternativeName>
        <fullName evidence="8">Bifunctional nitrogen sensor protein</fullName>
    </alternativeName>
    <domain>
        <recommendedName>
            <fullName evidence="8">[Protein-PII] uridylyltransferase</fullName>
            <shortName evidence="8">PII uridylyltransferase</shortName>
            <shortName evidence="8">UTase</shortName>
            <ecNumber evidence="8">2.7.7.59</ecNumber>
        </recommendedName>
    </domain>
    <domain>
        <recommendedName>
            <fullName evidence="8">[Protein-PII]-UMP uridylyl-removing enzyme</fullName>
            <shortName evidence="8">UR</shortName>
            <ecNumber evidence="8">3.1.4.-</ecNumber>
        </recommendedName>
    </domain>
</protein>
<keyword evidence="5 8" id="KW-0460">Magnesium</keyword>
<evidence type="ECO:0000256" key="7">
    <source>
        <dbReference type="ARBA" id="ARBA00047968"/>
    </source>
</evidence>
<comment type="catalytic activity">
    <reaction evidence="7">
        <text>guanosine 3',5'-bis(diphosphate) + H2O = GDP + diphosphate + H(+)</text>
        <dbReference type="Rhea" id="RHEA:14253"/>
        <dbReference type="ChEBI" id="CHEBI:15377"/>
        <dbReference type="ChEBI" id="CHEBI:15378"/>
        <dbReference type="ChEBI" id="CHEBI:33019"/>
        <dbReference type="ChEBI" id="CHEBI:58189"/>
        <dbReference type="ChEBI" id="CHEBI:77828"/>
        <dbReference type="EC" id="3.1.7.2"/>
    </reaction>
</comment>
<dbReference type="GO" id="GO:0008893">
    <property type="term" value="F:guanosine-3',5'-bis(diphosphate) 3'-diphosphatase activity"/>
    <property type="evidence" value="ECO:0007669"/>
    <property type="project" value="UniProtKB-EC"/>
</dbReference>
<dbReference type="AlphaFoldDB" id="A0A368BXD3"/>
<evidence type="ECO:0000256" key="1">
    <source>
        <dbReference type="ARBA" id="ARBA00022679"/>
    </source>
</evidence>
<comment type="cofactor">
    <cofactor evidence="8">
        <name>Mg(2+)</name>
        <dbReference type="ChEBI" id="CHEBI:18420"/>
    </cofactor>
</comment>
<comment type="caution">
    <text evidence="8">Lacks conserved residue(s) required for the propagation of feature annotation.</text>
</comment>
<dbReference type="GO" id="GO:0006808">
    <property type="term" value="P:regulation of nitrogen utilization"/>
    <property type="evidence" value="ECO:0007669"/>
    <property type="project" value="UniProtKB-UniRule"/>
</dbReference>
<comment type="catalytic activity">
    <reaction evidence="8">
        <text>[protein-PII]-uridylyl-L-tyrosine + H2O = [protein-PII]-L-tyrosine + UMP + H(+)</text>
        <dbReference type="Rhea" id="RHEA:48600"/>
        <dbReference type="Rhea" id="RHEA-COMP:12147"/>
        <dbReference type="Rhea" id="RHEA-COMP:12148"/>
        <dbReference type="ChEBI" id="CHEBI:15377"/>
        <dbReference type="ChEBI" id="CHEBI:15378"/>
        <dbReference type="ChEBI" id="CHEBI:46858"/>
        <dbReference type="ChEBI" id="CHEBI:57865"/>
        <dbReference type="ChEBI" id="CHEBI:90602"/>
    </reaction>
</comment>
<dbReference type="PANTHER" id="PTHR47320">
    <property type="entry name" value="BIFUNCTIONAL URIDYLYLTRANSFERASE/URIDYLYL-REMOVING ENZYME"/>
    <property type="match status" value="1"/>
</dbReference>
<dbReference type="InterPro" id="IPR006674">
    <property type="entry name" value="HD_domain"/>
</dbReference>
<accession>A0A368BXD3</accession>
<keyword evidence="6 8" id="KW-0511">Multifunctional enzyme</keyword>
<dbReference type="PIRSF" id="PIRSF006288">
    <property type="entry name" value="PII_uridyltransf"/>
    <property type="match status" value="1"/>
</dbReference>
<feature type="domain" description="ACT" evidence="9">
    <location>
        <begin position="803"/>
        <end position="871"/>
    </location>
</feature>
<evidence type="ECO:0000256" key="8">
    <source>
        <dbReference type="HAMAP-Rule" id="MF_00277"/>
    </source>
</evidence>
<dbReference type="EC" id="2.7.7.59" evidence="8"/>
<dbReference type="SUPFAM" id="SSF109604">
    <property type="entry name" value="HD-domain/PDEase-like"/>
    <property type="match status" value="1"/>
</dbReference>
<proteinExistence type="inferred from homology"/>
<dbReference type="InterPro" id="IPR013546">
    <property type="entry name" value="PII_UdlTrfase/GS_AdlTrfase"/>
</dbReference>
<dbReference type="PROSITE" id="PS51671">
    <property type="entry name" value="ACT"/>
    <property type="match status" value="1"/>
</dbReference>
<dbReference type="Proteomes" id="UP000253307">
    <property type="component" value="Unassembled WGS sequence"/>
</dbReference>
<organism evidence="11 12">
    <name type="scientific">SAR86 cluster bacterium</name>
    <dbReference type="NCBI Taxonomy" id="2030880"/>
    <lineage>
        <taxon>Bacteria</taxon>
        <taxon>Pseudomonadati</taxon>
        <taxon>Pseudomonadota</taxon>
        <taxon>Gammaproteobacteria</taxon>
        <taxon>SAR86 cluster</taxon>
    </lineage>
</organism>
<keyword evidence="3" id="KW-0677">Repeat</keyword>
<dbReference type="SUPFAM" id="SSF81301">
    <property type="entry name" value="Nucleotidyltransferase"/>
    <property type="match status" value="1"/>
</dbReference>
<keyword evidence="1 8" id="KW-0808">Transferase</keyword>
<evidence type="ECO:0000259" key="10">
    <source>
        <dbReference type="PROSITE" id="PS51831"/>
    </source>
</evidence>
<sequence>MDGLLRLRMGEIQLNGSIQSRLQNKGLKFSPNDQKKILHKSLELIDEEFLNDLKILLKNPVGVDKYLKKRTRVIDKALSKRFSENGLSSRYILCAIGGYGREELFPASDIDLTIIDQDPKKKPDKELNNFVSWLWDQNFKVGHSVRSVPTMQKLARNDLQEYTSLLSIRVLSGSKKNITAFNLDLKALHKKIRKKVFFNFKENEAIERYQKFNSTEFNLEPDIKESPGCLRDIHSVEWICQKCLEIDSIKKLKMDIFNRSEMKSLLNSSRRMKIIRYWLNVKSNQNRLSFELQVDAAKQFKYRNSRSLSAVEKFMKDFFNDASTITDFHQLFLQACIEDTGHFGSNIDFDRLIKGITKKFIYDGEINSPSDILDVFQKLASNKNLFELNLQTAYKIKLALKKIQDKQFLHKKIQQQFLELLKSKHHLSSILKKMKQLGILGKIIPEFKMIQGQMQFDMFHIYTVDEHTFKVVRNMRQMYIGTNIKDFDMESELIRRLPKIEILYLAGLFHDLGKGKGGNHSEIGSSMVHDFALRAGISKADEELLVWLVKNHLFMSSIAQKKDVHDKHTVDEFIATVNTIEKLNYLFLLTINDIRGTNPNLWNSWKHDLLKSLYITSRSILNQEEVPQKISIKDRKARTLEAFSKTEINKISKIWKMLPESYFQKNNIASLKSHAGIITNYDGQSSAGIRKLNDYISLTLFTANRKGLFLRACELIDSMMLETYDADIQTTNDNKFALNSFLVKHRKLGNNLYKSDFESIINKINKGILSPTSNIKLSKKINKPFQMVTKINFSEDKNLMKTLLCIETLDQPKLLVKIAKSFLDLNIDVHSARITTLGERVEDNFQLLDSKNEKFLTKNKKNDLTKSLNNL</sequence>
<dbReference type="InterPro" id="IPR010043">
    <property type="entry name" value="UTase/UR"/>
</dbReference>
<dbReference type="Pfam" id="PF01966">
    <property type="entry name" value="HD"/>
    <property type="match status" value="1"/>
</dbReference>
<keyword evidence="2 8" id="KW-0548">Nucleotidyltransferase</keyword>
<comment type="activity regulation">
    <text evidence="8">Uridylyltransferase (UTase) activity is inhibited by glutamine, while glutamine activates uridylyl-removing (UR) activity.</text>
</comment>
<dbReference type="EMBL" id="QOPE01000009">
    <property type="protein sequence ID" value="RCL41933.1"/>
    <property type="molecule type" value="Genomic_DNA"/>
</dbReference>
<comment type="function">
    <text evidence="8">Modifies, by uridylylation and deuridylylation, the PII regulatory proteins (GlnB and homologs), in response to the nitrogen status of the cell that GlnD senses through the glutamine level. Under low glutamine levels, catalyzes the conversion of the PII proteins and UTP to PII-UMP and PPi, while under higher glutamine levels, GlnD hydrolyzes PII-UMP to PII and UMP (deuridylylation). Thus, controls uridylylation state and activity of the PII proteins, and plays an important role in the regulation of nitrogen metabolism.</text>
</comment>
<keyword evidence="4 8" id="KW-0378">Hydrolase</keyword>
<evidence type="ECO:0000313" key="11">
    <source>
        <dbReference type="EMBL" id="RCL41933.1"/>
    </source>
</evidence>
<dbReference type="InterPro" id="IPR043519">
    <property type="entry name" value="NT_sf"/>
</dbReference>
<evidence type="ECO:0000313" key="12">
    <source>
        <dbReference type="Proteomes" id="UP000253307"/>
    </source>
</evidence>
<evidence type="ECO:0000256" key="5">
    <source>
        <dbReference type="ARBA" id="ARBA00022842"/>
    </source>
</evidence>
<dbReference type="CDD" id="cd00077">
    <property type="entry name" value="HDc"/>
    <property type="match status" value="1"/>
</dbReference>
<comment type="domain">
    <text evidence="8">Has four distinct domains: an N-terminal nucleotidyltransferase (NT) domain responsible for UTase activity, a central HD domain that encodes UR activity, and two C-terminal ACT domains that seem to have a role in glutamine sensing.</text>
</comment>
<dbReference type="SMART" id="SM00471">
    <property type="entry name" value="HDc"/>
    <property type="match status" value="1"/>
</dbReference>
<dbReference type="GO" id="GO:0008773">
    <property type="term" value="F:[protein-PII] uridylyltransferase activity"/>
    <property type="evidence" value="ECO:0007669"/>
    <property type="project" value="UniProtKB-UniRule"/>
</dbReference>
<name>A0A368BXD3_9GAMM</name>
<dbReference type="InterPro" id="IPR002912">
    <property type="entry name" value="ACT_dom"/>
</dbReference>
<feature type="domain" description="HD" evidence="10">
    <location>
        <begin position="464"/>
        <end position="586"/>
    </location>
</feature>
<dbReference type="Pfam" id="PF08335">
    <property type="entry name" value="GlnD_UR_UTase"/>
    <property type="match status" value="1"/>
</dbReference>
<comment type="catalytic activity">
    <reaction evidence="8">
        <text>[protein-PII]-L-tyrosine + UTP = [protein-PII]-uridylyl-L-tyrosine + diphosphate</text>
        <dbReference type="Rhea" id="RHEA:13673"/>
        <dbReference type="Rhea" id="RHEA-COMP:12147"/>
        <dbReference type="Rhea" id="RHEA-COMP:12148"/>
        <dbReference type="ChEBI" id="CHEBI:33019"/>
        <dbReference type="ChEBI" id="CHEBI:46398"/>
        <dbReference type="ChEBI" id="CHEBI:46858"/>
        <dbReference type="ChEBI" id="CHEBI:90602"/>
        <dbReference type="EC" id="2.7.7.59"/>
    </reaction>
</comment>
<evidence type="ECO:0000256" key="3">
    <source>
        <dbReference type="ARBA" id="ARBA00022737"/>
    </source>
</evidence>
<reference evidence="11 12" key="1">
    <citation type="journal article" date="2018" name="Microbiome">
        <title>Fine metagenomic profile of the Mediterranean stratified and mixed water columns revealed by assembly and recruitment.</title>
        <authorList>
            <person name="Haro-Moreno J.M."/>
            <person name="Lopez-Perez M."/>
            <person name="De La Torre J.R."/>
            <person name="Picazo A."/>
            <person name="Camacho A."/>
            <person name="Rodriguez-Valera F."/>
        </authorList>
    </citation>
    <scope>NUCLEOTIDE SEQUENCE [LARGE SCALE GENOMIC DNA]</scope>
    <source>
        <strain evidence="11">MED-G82</strain>
    </source>
</reference>
<dbReference type="InterPro" id="IPR003607">
    <property type="entry name" value="HD/PDEase_dom"/>
</dbReference>
<comment type="similarity">
    <text evidence="8">Belongs to the GlnD family.</text>
</comment>
<dbReference type="CDD" id="cd04899">
    <property type="entry name" value="ACT_ACR-UUR-like_2"/>
    <property type="match status" value="1"/>
</dbReference>
<dbReference type="HAMAP" id="MF_00277">
    <property type="entry name" value="PII_uridylyl_transf"/>
    <property type="match status" value="1"/>
</dbReference>
<evidence type="ECO:0000256" key="2">
    <source>
        <dbReference type="ARBA" id="ARBA00022695"/>
    </source>
</evidence>
<dbReference type="Gene3D" id="1.10.3090.10">
    <property type="entry name" value="cca-adding enzyme, domain 2"/>
    <property type="match status" value="1"/>
</dbReference>
<dbReference type="PANTHER" id="PTHR47320:SF1">
    <property type="entry name" value="BIFUNCTIONAL URIDYLYLTRANSFERASE_URIDYLYL-REMOVING ENZYME"/>
    <property type="match status" value="1"/>
</dbReference>
<evidence type="ECO:0000256" key="6">
    <source>
        <dbReference type="ARBA" id="ARBA00023268"/>
    </source>
</evidence>
<feature type="region of interest" description="Uridylyltransferase" evidence="8">
    <location>
        <begin position="1"/>
        <end position="349"/>
    </location>
</feature>
<evidence type="ECO:0000256" key="4">
    <source>
        <dbReference type="ARBA" id="ARBA00022801"/>
    </source>
</evidence>
<dbReference type="PROSITE" id="PS51831">
    <property type="entry name" value="HD"/>
    <property type="match status" value="1"/>
</dbReference>
<dbReference type="NCBIfam" id="TIGR01693">
    <property type="entry name" value="UTase_glnD"/>
    <property type="match status" value="1"/>
</dbReference>
<evidence type="ECO:0000259" key="9">
    <source>
        <dbReference type="PROSITE" id="PS51671"/>
    </source>
</evidence>